<feature type="compositionally biased region" description="Polar residues" evidence="1">
    <location>
        <begin position="7"/>
        <end position="18"/>
    </location>
</feature>
<evidence type="ECO:0000313" key="4">
    <source>
        <dbReference type="Proteomes" id="UP000825935"/>
    </source>
</evidence>
<feature type="transmembrane region" description="Helical" evidence="2">
    <location>
        <begin position="188"/>
        <end position="212"/>
    </location>
</feature>
<evidence type="ECO:0000313" key="3">
    <source>
        <dbReference type="EMBL" id="KAH7365225.1"/>
    </source>
</evidence>
<gene>
    <name evidence="3" type="ORF">KP509_18G015300</name>
</gene>
<keyword evidence="2" id="KW-0812">Transmembrane</keyword>
<proteinExistence type="predicted"/>
<accession>A0A8T2SMW4</accession>
<dbReference type="PANTHER" id="PTHR33115:SF11">
    <property type="entry name" value="OS07G0654700 PROTEIN"/>
    <property type="match status" value="1"/>
</dbReference>
<feature type="transmembrane region" description="Helical" evidence="2">
    <location>
        <begin position="55"/>
        <end position="81"/>
    </location>
</feature>
<keyword evidence="2" id="KW-1133">Transmembrane helix</keyword>
<comment type="caution">
    <text evidence="3">The sequence shown here is derived from an EMBL/GenBank/DDBJ whole genome shotgun (WGS) entry which is preliminary data.</text>
</comment>
<sequence length="606" mass="67551">MELPILNATQRNETSDSGMRQKEENSMAQSGGGSRDRNHESSGFEARAHNAKSKAILVAALHKLSGVLGIMALTWATVVLLGGFVSDVSTWDFYLITSLLLAESSRLFIIQSFIKLVSRILYREKRKPQDFQFTDKQSDFASRLNFAGQASSGGVALVCLVLTISRLAKLGSSPFSSGEGPKHIVQSLWIFYITVILNSIIAVLSASLHLLFRPFRTIKDTSHRDKQETSLAAFYDKIYRTAIEQGTTVAGEIDLLDFTFQKIAGDLKRNIRPLIVRSLNKEMIKFMYTGAGIDMACQYLRGDDLWKRIAAANLPGFWNEEVNIEKKHELFWSLRDRVSSLADDGIASLNSVQSLARCWSLDNKGGDHPFLMNSAADDGGNVLDTVVNLLLTKRSSLLFKARAFAACCRDSRVLNYLYDEHARTSEQAMNRAEINGRLNELVVKKVTKDDLDVELGKDNRRKEQKVAGNDDRSASTLEKLCTTLAGAISPRSKNVIIFARIYSARALMLLLQHAQHTSECKAAKTLKNWVGSRIQPEPTIDKGGKIGYYVEADIVAAEKVRQWVGITEACNWSSMKVVDMDNWYTELRREEIEAIVSAARNLSSDS</sequence>
<dbReference type="AlphaFoldDB" id="A0A8T2SMW4"/>
<dbReference type="EMBL" id="CM035423">
    <property type="protein sequence ID" value="KAH7365225.1"/>
    <property type="molecule type" value="Genomic_DNA"/>
</dbReference>
<dbReference type="OrthoDB" id="688512at2759"/>
<dbReference type="PANTHER" id="PTHR33115">
    <property type="entry name" value="ARM REPEAT SUPERFAMILY PROTEIN"/>
    <property type="match status" value="1"/>
</dbReference>
<keyword evidence="4" id="KW-1185">Reference proteome</keyword>
<evidence type="ECO:0000256" key="2">
    <source>
        <dbReference type="SAM" id="Phobius"/>
    </source>
</evidence>
<keyword evidence="2" id="KW-0472">Membrane</keyword>
<organism evidence="3 4">
    <name type="scientific">Ceratopteris richardii</name>
    <name type="common">Triangle waterfern</name>
    <dbReference type="NCBI Taxonomy" id="49495"/>
    <lineage>
        <taxon>Eukaryota</taxon>
        <taxon>Viridiplantae</taxon>
        <taxon>Streptophyta</taxon>
        <taxon>Embryophyta</taxon>
        <taxon>Tracheophyta</taxon>
        <taxon>Polypodiopsida</taxon>
        <taxon>Polypodiidae</taxon>
        <taxon>Polypodiales</taxon>
        <taxon>Pteridineae</taxon>
        <taxon>Pteridaceae</taxon>
        <taxon>Parkerioideae</taxon>
        <taxon>Ceratopteris</taxon>
    </lineage>
</organism>
<feature type="region of interest" description="Disordered" evidence="1">
    <location>
        <begin position="1"/>
        <end position="45"/>
    </location>
</feature>
<name>A0A8T2SMW4_CERRI</name>
<reference evidence="3" key="1">
    <citation type="submission" date="2021-08" db="EMBL/GenBank/DDBJ databases">
        <title>WGS assembly of Ceratopteris richardii.</title>
        <authorList>
            <person name="Marchant D.B."/>
            <person name="Chen G."/>
            <person name="Jenkins J."/>
            <person name="Shu S."/>
            <person name="Leebens-Mack J."/>
            <person name="Grimwood J."/>
            <person name="Schmutz J."/>
            <person name="Soltis P."/>
            <person name="Soltis D."/>
            <person name="Chen Z.-H."/>
        </authorList>
    </citation>
    <scope>NUCLEOTIDE SEQUENCE</scope>
    <source>
        <strain evidence="3">Whitten #5841</strain>
        <tissue evidence="3">Leaf</tissue>
    </source>
</reference>
<protein>
    <submittedName>
        <fullName evidence="3">Uncharacterized protein</fullName>
    </submittedName>
</protein>
<dbReference type="Proteomes" id="UP000825935">
    <property type="component" value="Chromosome 18"/>
</dbReference>
<feature type="transmembrane region" description="Helical" evidence="2">
    <location>
        <begin position="146"/>
        <end position="168"/>
    </location>
</feature>
<feature type="compositionally biased region" description="Basic and acidic residues" evidence="1">
    <location>
        <begin position="34"/>
        <end position="45"/>
    </location>
</feature>
<evidence type="ECO:0000256" key="1">
    <source>
        <dbReference type="SAM" id="MobiDB-lite"/>
    </source>
</evidence>